<dbReference type="CDD" id="cd01949">
    <property type="entry name" value="GGDEF"/>
    <property type="match status" value="1"/>
</dbReference>
<dbReference type="SMART" id="SM00267">
    <property type="entry name" value="GGDEF"/>
    <property type="match status" value="1"/>
</dbReference>
<dbReference type="Gene3D" id="3.20.20.450">
    <property type="entry name" value="EAL domain"/>
    <property type="match status" value="1"/>
</dbReference>
<dbReference type="InterPro" id="IPR029787">
    <property type="entry name" value="Nucleotide_cyclase"/>
</dbReference>
<dbReference type="InterPro" id="IPR001633">
    <property type="entry name" value="EAL_dom"/>
</dbReference>
<keyword evidence="5" id="KW-1185">Reference proteome</keyword>
<feature type="domain" description="EAL" evidence="2">
    <location>
        <begin position="429"/>
        <end position="676"/>
    </location>
</feature>
<dbReference type="RefSeq" id="WP_386023607.1">
    <property type="nucleotide sequence ID" value="NZ_JBHUHX010000007.1"/>
</dbReference>
<dbReference type="SUPFAM" id="SSF141868">
    <property type="entry name" value="EAL domain-like"/>
    <property type="match status" value="1"/>
</dbReference>
<evidence type="ECO:0000313" key="4">
    <source>
        <dbReference type="EMBL" id="MFD2111022.1"/>
    </source>
</evidence>
<dbReference type="NCBIfam" id="TIGR00254">
    <property type="entry name" value="GGDEF"/>
    <property type="match status" value="1"/>
</dbReference>
<comment type="caution">
    <text evidence="4">The sequence shown here is derived from an EMBL/GenBank/DDBJ whole genome shotgun (WGS) entry which is preliminary data.</text>
</comment>
<protein>
    <submittedName>
        <fullName evidence="4">EAL domain-containing protein</fullName>
    </submittedName>
</protein>
<sequence length="681" mass="77052">MLQKDSIKFQLLLVISLIIFLLLVVLFGIQIKNALNLEARIETSSIEALKDYDEQEQQLFTDHFQKDIQQYIQMLAFSVSQELYDFNRTSLQDKSRKFLQHDAICSIVIIDALSGKPISQASKQSTRECVDRSIDIQHKGKPIGRLDVSYSLAPFAATIAMRESQMNKIRADLHSEIRSITRQSILVQTIIYAITTTALLLLVARQINHGIIQPVYSLLADMQSMANGTPEQKHPSARTNPNIELGRLNQYFHEHIAKLIAKLNQLANYDSLTMLFSRQRLIFDIKNVHHFNLAILDIDRFREINDLLGMDAGDELLQATARSLRVHFSKHNYSVYRLNSDEFAVLDEGPEPLDIFEKQIKDFLQHFDEEELPVKGQIVAASITAGICNQSHPSPIVAASTALNHAKSTQLKTAIYNDALPILNEYQRNLRTTRLIRKAIAEDWIIPYYQPIQDIQTGVVNKYEVLMRIGDAEGRIYHPAEFLEISKRSDTYRRLSTRTITKAIAESSASDVTLSINLSIEDIERNDILATLRDLHERYGMTNRVIFEITEQEGFSNPDKIKSFIRETKRLGARFAIDDFGSGFSSFETLIHLDVDFIKIDGSLIRDITTDKNSEIVVETIVEFAEKLGIKTIAEFVADQAIFDTVESMGVHFAQGYLIGKPAPACARGMAGIGFNPSLSI</sequence>
<dbReference type="SUPFAM" id="SSF55073">
    <property type="entry name" value="Nucleotide cyclase"/>
    <property type="match status" value="1"/>
</dbReference>
<keyword evidence="1" id="KW-0812">Transmembrane</keyword>
<dbReference type="SMART" id="SM00052">
    <property type="entry name" value="EAL"/>
    <property type="match status" value="1"/>
</dbReference>
<name>A0ABW4Y4C0_9GAMM</name>
<dbReference type="Proteomes" id="UP001597337">
    <property type="component" value="Unassembled WGS sequence"/>
</dbReference>
<dbReference type="InterPro" id="IPR043128">
    <property type="entry name" value="Rev_trsase/Diguanyl_cyclase"/>
</dbReference>
<evidence type="ECO:0000259" key="3">
    <source>
        <dbReference type="PROSITE" id="PS50887"/>
    </source>
</evidence>
<reference evidence="5" key="1">
    <citation type="journal article" date="2019" name="Int. J. Syst. Evol. Microbiol.">
        <title>The Global Catalogue of Microorganisms (GCM) 10K type strain sequencing project: providing services to taxonomists for standard genome sequencing and annotation.</title>
        <authorList>
            <consortium name="The Broad Institute Genomics Platform"/>
            <consortium name="The Broad Institute Genome Sequencing Center for Infectious Disease"/>
            <person name="Wu L."/>
            <person name="Ma J."/>
        </authorList>
    </citation>
    <scope>NUCLEOTIDE SEQUENCE [LARGE SCALE GENOMIC DNA]</scope>
    <source>
        <strain evidence="5">KACC 12597</strain>
    </source>
</reference>
<keyword evidence="1" id="KW-1133">Transmembrane helix</keyword>
<dbReference type="CDD" id="cd01948">
    <property type="entry name" value="EAL"/>
    <property type="match status" value="1"/>
</dbReference>
<dbReference type="InterPro" id="IPR000160">
    <property type="entry name" value="GGDEF_dom"/>
</dbReference>
<dbReference type="EMBL" id="JBHUHX010000007">
    <property type="protein sequence ID" value="MFD2111022.1"/>
    <property type="molecule type" value="Genomic_DNA"/>
</dbReference>
<dbReference type="PANTHER" id="PTHR33121">
    <property type="entry name" value="CYCLIC DI-GMP PHOSPHODIESTERASE PDEF"/>
    <property type="match status" value="1"/>
</dbReference>
<dbReference type="Gene3D" id="6.10.340.10">
    <property type="match status" value="1"/>
</dbReference>
<dbReference type="Pfam" id="PF00990">
    <property type="entry name" value="GGDEF"/>
    <property type="match status" value="1"/>
</dbReference>
<feature type="transmembrane region" description="Helical" evidence="1">
    <location>
        <begin position="12"/>
        <end position="31"/>
    </location>
</feature>
<dbReference type="InterPro" id="IPR035919">
    <property type="entry name" value="EAL_sf"/>
</dbReference>
<evidence type="ECO:0000259" key="2">
    <source>
        <dbReference type="PROSITE" id="PS50883"/>
    </source>
</evidence>
<keyword evidence="1" id="KW-0472">Membrane</keyword>
<dbReference type="PANTHER" id="PTHR33121:SF79">
    <property type="entry name" value="CYCLIC DI-GMP PHOSPHODIESTERASE PDED-RELATED"/>
    <property type="match status" value="1"/>
</dbReference>
<proteinExistence type="predicted"/>
<dbReference type="Pfam" id="PF00563">
    <property type="entry name" value="EAL"/>
    <property type="match status" value="1"/>
</dbReference>
<dbReference type="PROSITE" id="PS50883">
    <property type="entry name" value="EAL"/>
    <property type="match status" value="1"/>
</dbReference>
<accession>A0ABW4Y4C0</accession>
<dbReference type="Gene3D" id="3.30.70.270">
    <property type="match status" value="1"/>
</dbReference>
<dbReference type="InterPro" id="IPR050706">
    <property type="entry name" value="Cyclic-di-GMP_PDE-like"/>
</dbReference>
<dbReference type="PROSITE" id="PS50887">
    <property type="entry name" value="GGDEF"/>
    <property type="match status" value="1"/>
</dbReference>
<gene>
    <name evidence="4" type="ORF">ACFSJC_04100</name>
</gene>
<evidence type="ECO:0000313" key="5">
    <source>
        <dbReference type="Proteomes" id="UP001597337"/>
    </source>
</evidence>
<evidence type="ECO:0000256" key="1">
    <source>
        <dbReference type="SAM" id="Phobius"/>
    </source>
</evidence>
<feature type="domain" description="GGDEF" evidence="3">
    <location>
        <begin position="289"/>
        <end position="418"/>
    </location>
</feature>
<organism evidence="4 5">
    <name type="scientific">Thiorhodococcus fuscus</name>
    <dbReference type="NCBI Taxonomy" id="527200"/>
    <lineage>
        <taxon>Bacteria</taxon>
        <taxon>Pseudomonadati</taxon>
        <taxon>Pseudomonadota</taxon>
        <taxon>Gammaproteobacteria</taxon>
        <taxon>Chromatiales</taxon>
        <taxon>Chromatiaceae</taxon>
        <taxon>Thiorhodococcus</taxon>
    </lineage>
</organism>